<keyword evidence="2 7" id="KW-0812">Transmembrane</keyword>
<protein>
    <recommendedName>
        <fullName evidence="8">Rhodopsin domain-containing protein</fullName>
    </recommendedName>
</protein>
<feature type="region of interest" description="Disordered" evidence="6">
    <location>
        <begin position="144"/>
        <end position="167"/>
    </location>
</feature>
<evidence type="ECO:0000256" key="2">
    <source>
        <dbReference type="ARBA" id="ARBA00022692"/>
    </source>
</evidence>
<gene>
    <name evidence="9" type="ORF">HYFRA_00009139</name>
</gene>
<comment type="subcellular location">
    <subcellularLocation>
        <location evidence="1">Membrane</location>
        <topology evidence="1">Multi-pass membrane protein</topology>
    </subcellularLocation>
</comment>
<evidence type="ECO:0000256" key="4">
    <source>
        <dbReference type="ARBA" id="ARBA00023136"/>
    </source>
</evidence>
<organism evidence="9 10">
    <name type="scientific">Hymenoscyphus fraxineus</name>
    <dbReference type="NCBI Taxonomy" id="746836"/>
    <lineage>
        <taxon>Eukaryota</taxon>
        <taxon>Fungi</taxon>
        <taxon>Dikarya</taxon>
        <taxon>Ascomycota</taxon>
        <taxon>Pezizomycotina</taxon>
        <taxon>Leotiomycetes</taxon>
        <taxon>Helotiales</taxon>
        <taxon>Helotiaceae</taxon>
        <taxon>Hymenoscyphus</taxon>
    </lineage>
</organism>
<comment type="similarity">
    <text evidence="5">Belongs to the SAT4 family.</text>
</comment>
<keyword evidence="4 7" id="KW-0472">Membrane</keyword>
<dbReference type="PANTHER" id="PTHR33048">
    <property type="entry name" value="PTH11-LIKE INTEGRAL MEMBRANE PROTEIN (AFU_ORTHOLOGUE AFUA_5G11245)"/>
    <property type="match status" value="1"/>
</dbReference>
<dbReference type="AlphaFoldDB" id="A0A9N9KV40"/>
<dbReference type="InterPro" id="IPR052337">
    <property type="entry name" value="SAT4-like"/>
</dbReference>
<proteinExistence type="inferred from homology"/>
<evidence type="ECO:0000256" key="1">
    <source>
        <dbReference type="ARBA" id="ARBA00004141"/>
    </source>
</evidence>
<dbReference type="GO" id="GO:0016020">
    <property type="term" value="C:membrane"/>
    <property type="evidence" value="ECO:0007669"/>
    <property type="project" value="UniProtKB-SubCell"/>
</dbReference>
<evidence type="ECO:0000256" key="7">
    <source>
        <dbReference type="SAM" id="Phobius"/>
    </source>
</evidence>
<evidence type="ECO:0000313" key="9">
    <source>
        <dbReference type="EMBL" id="CAG8954039.1"/>
    </source>
</evidence>
<evidence type="ECO:0000313" key="10">
    <source>
        <dbReference type="Proteomes" id="UP000696280"/>
    </source>
</evidence>
<dbReference type="Proteomes" id="UP000696280">
    <property type="component" value="Unassembled WGS sequence"/>
</dbReference>
<evidence type="ECO:0000259" key="8">
    <source>
        <dbReference type="Pfam" id="PF20684"/>
    </source>
</evidence>
<evidence type="ECO:0000256" key="5">
    <source>
        <dbReference type="ARBA" id="ARBA00038359"/>
    </source>
</evidence>
<dbReference type="PANTHER" id="PTHR33048:SF156">
    <property type="entry name" value="INTEGRAL MEMBRANE PROTEIN"/>
    <property type="match status" value="1"/>
</dbReference>
<feature type="domain" description="Rhodopsin" evidence="8">
    <location>
        <begin position="5"/>
        <end position="86"/>
    </location>
</feature>
<dbReference type="Pfam" id="PF20684">
    <property type="entry name" value="Fung_rhodopsin"/>
    <property type="match status" value="1"/>
</dbReference>
<dbReference type="EMBL" id="CAJVRL010000055">
    <property type="protein sequence ID" value="CAG8954039.1"/>
    <property type="molecule type" value="Genomic_DNA"/>
</dbReference>
<feature type="transmembrane region" description="Helical" evidence="7">
    <location>
        <begin position="103"/>
        <end position="122"/>
    </location>
</feature>
<keyword evidence="3 7" id="KW-1133">Transmembrane helix</keyword>
<sequence length="247" mass="27866">MVFVSFMYPPAVTLPKLSVLFLYLRVFGEKRAFRIATYMIMAVLVTSCVTAWIVLFALCRPFRYTWDKTVAGGSCGDSMKVYAWLGFPSFRRHNVTWVVMESGMYLIAACLPALPALFGPLVKRMNNAILSRLRYYAAQARSEKGSNPYRTGTGNSPRREARLERRSISDGNNQKDWVSCYYSDSMEKITGNNSGVDLESGSSSQRVIQVHKEYIISTAPAEAVERLGLEEEVLRVNGGGRKRCLYY</sequence>
<name>A0A9N9KV40_9HELO</name>
<dbReference type="InterPro" id="IPR049326">
    <property type="entry name" value="Rhodopsin_dom_fungi"/>
</dbReference>
<comment type="caution">
    <text evidence="9">The sequence shown here is derived from an EMBL/GenBank/DDBJ whole genome shotgun (WGS) entry which is preliminary data.</text>
</comment>
<feature type="transmembrane region" description="Helical" evidence="7">
    <location>
        <begin position="6"/>
        <end position="24"/>
    </location>
</feature>
<feature type="compositionally biased region" description="Basic and acidic residues" evidence="6">
    <location>
        <begin position="157"/>
        <end position="167"/>
    </location>
</feature>
<dbReference type="OrthoDB" id="5278984at2759"/>
<evidence type="ECO:0000256" key="3">
    <source>
        <dbReference type="ARBA" id="ARBA00022989"/>
    </source>
</evidence>
<accession>A0A9N9KV40</accession>
<keyword evidence="10" id="KW-1185">Reference proteome</keyword>
<evidence type="ECO:0000256" key="6">
    <source>
        <dbReference type="SAM" id="MobiDB-lite"/>
    </source>
</evidence>
<reference evidence="9" key="1">
    <citation type="submission" date="2021-07" db="EMBL/GenBank/DDBJ databases">
        <authorList>
            <person name="Durling M."/>
        </authorList>
    </citation>
    <scope>NUCLEOTIDE SEQUENCE</scope>
</reference>
<feature type="transmembrane region" description="Helical" evidence="7">
    <location>
        <begin position="36"/>
        <end position="58"/>
    </location>
</feature>